<evidence type="ECO:0000313" key="1">
    <source>
        <dbReference type="EMBL" id="CAJ0605089.1"/>
    </source>
</evidence>
<dbReference type="EMBL" id="CATQJL010000316">
    <property type="protein sequence ID" value="CAJ0605089.1"/>
    <property type="molecule type" value="Genomic_DNA"/>
</dbReference>
<evidence type="ECO:0000313" key="2">
    <source>
        <dbReference type="Proteomes" id="UP001176961"/>
    </source>
</evidence>
<comment type="caution">
    <text evidence="1">The sequence shown here is derived from an EMBL/GenBank/DDBJ whole genome shotgun (WGS) entry which is preliminary data.</text>
</comment>
<dbReference type="AlphaFoldDB" id="A0AA36MA13"/>
<reference evidence="1" key="1">
    <citation type="submission" date="2023-07" db="EMBL/GenBank/DDBJ databases">
        <authorList>
            <consortium name="CYATHOMIX"/>
        </authorList>
    </citation>
    <scope>NUCLEOTIDE SEQUENCE</scope>
    <source>
        <strain evidence="1">N/A</strain>
    </source>
</reference>
<proteinExistence type="predicted"/>
<dbReference type="Proteomes" id="UP001176961">
    <property type="component" value="Unassembled WGS sequence"/>
</dbReference>
<accession>A0AA36MA13</accession>
<name>A0AA36MA13_CYLNA</name>
<protein>
    <submittedName>
        <fullName evidence="1">Uncharacterized protein</fullName>
    </submittedName>
</protein>
<keyword evidence="2" id="KW-1185">Reference proteome</keyword>
<gene>
    <name evidence="1" type="ORF">CYNAS_LOCUS17072</name>
</gene>
<sequence length="108" mass="12200">MQAVQATSERWSIIHHQLTIMVERTTPRSNCMFCTVEDNKDQHPTGRCCKFPDAVSRAVQASALGLCERCLQPKHHEDCGVTCPICGRLHNVLLCPNRGQNGPFKRRK</sequence>
<organism evidence="1 2">
    <name type="scientific">Cylicocyclus nassatus</name>
    <name type="common">Nematode worm</name>
    <dbReference type="NCBI Taxonomy" id="53992"/>
    <lineage>
        <taxon>Eukaryota</taxon>
        <taxon>Metazoa</taxon>
        <taxon>Ecdysozoa</taxon>
        <taxon>Nematoda</taxon>
        <taxon>Chromadorea</taxon>
        <taxon>Rhabditida</taxon>
        <taxon>Rhabditina</taxon>
        <taxon>Rhabditomorpha</taxon>
        <taxon>Strongyloidea</taxon>
        <taxon>Strongylidae</taxon>
        <taxon>Cylicocyclus</taxon>
    </lineage>
</organism>